<comment type="caution">
    <text evidence="1">The sequence shown here is derived from an EMBL/GenBank/DDBJ whole genome shotgun (WGS) entry which is preliminary data.</text>
</comment>
<reference evidence="1" key="1">
    <citation type="submission" date="2021-02" db="EMBL/GenBank/DDBJ databases">
        <authorList>
            <person name="Nowell W R."/>
        </authorList>
    </citation>
    <scope>NUCLEOTIDE SEQUENCE</scope>
</reference>
<evidence type="ECO:0000313" key="2">
    <source>
        <dbReference type="Proteomes" id="UP000663889"/>
    </source>
</evidence>
<proteinExistence type="predicted"/>
<dbReference type="AlphaFoldDB" id="A0A814H697"/>
<organism evidence="1 2">
    <name type="scientific">Rotaria sordida</name>
    <dbReference type="NCBI Taxonomy" id="392033"/>
    <lineage>
        <taxon>Eukaryota</taxon>
        <taxon>Metazoa</taxon>
        <taxon>Spiralia</taxon>
        <taxon>Gnathifera</taxon>
        <taxon>Rotifera</taxon>
        <taxon>Eurotatoria</taxon>
        <taxon>Bdelloidea</taxon>
        <taxon>Philodinida</taxon>
        <taxon>Philodinidae</taxon>
        <taxon>Rotaria</taxon>
    </lineage>
</organism>
<name>A0A814H697_9BILA</name>
<protein>
    <submittedName>
        <fullName evidence="1">Uncharacterized protein</fullName>
    </submittedName>
</protein>
<evidence type="ECO:0000313" key="1">
    <source>
        <dbReference type="EMBL" id="CAF1005888.1"/>
    </source>
</evidence>
<gene>
    <name evidence="1" type="ORF">SEV965_LOCUS11033</name>
</gene>
<dbReference type="Proteomes" id="UP000663889">
    <property type="component" value="Unassembled WGS sequence"/>
</dbReference>
<accession>A0A814H697</accession>
<dbReference type="EMBL" id="CAJNOU010000466">
    <property type="protein sequence ID" value="CAF1005888.1"/>
    <property type="molecule type" value="Genomic_DNA"/>
</dbReference>
<sequence>MIFLKFLDDYQRIDNNSVQSFSLFSQRLNERRRMTNDELLINPVVRFRRTFDLLEKQMKNSSKSTNSSITKIVKKFFE</sequence>